<keyword evidence="2" id="KW-0547">Nucleotide-binding</keyword>
<feature type="non-terminal residue" evidence="5">
    <location>
        <position position="1"/>
    </location>
</feature>
<dbReference type="Gene3D" id="1.10.8.60">
    <property type="match status" value="2"/>
</dbReference>
<dbReference type="InterPro" id="IPR003593">
    <property type="entry name" value="AAA+_ATPase"/>
</dbReference>
<organism evidence="5 6">
    <name type="scientific">Streptomyces varsoviensis</name>
    <dbReference type="NCBI Taxonomy" id="67373"/>
    <lineage>
        <taxon>Bacteria</taxon>
        <taxon>Bacillati</taxon>
        <taxon>Actinomycetota</taxon>
        <taxon>Actinomycetes</taxon>
        <taxon>Kitasatosporales</taxon>
        <taxon>Streptomycetaceae</taxon>
        <taxon>Streptomyces</taxon>
    </lineage>
</organism>
<keyword evidence="3" id="KW-0067">ATP-binding</keyword>
<dbReference type="InterPro" id="IPR027417">
    <property type="entry name" value="P-loop_NTPase"/>
</dbReference>
<sequence length="499" mass="53948">TGKTTVARLYGAILASLGALRTGHLVEVSRADLVAQVVGGTAIRTTETFEKALGGVLFIDEAYTLSQESGSGPDFGQEAVDTLVKLMEDHREDIVVVAAGYVPQMRAFLNSNPGLSSRFSRTVEFENYSVRELVTIVRTMCEAHRYELTEPAVLALERHFEGMTRDENFGNGRAARKVFEEMIDRQAFRLAAVAEVPEAELTRLTPQDVGVPLPAATGAGAGKRDEGRVAELLERLHAMVGLAAVKTEVEDLVNLLALARRRQEAGLPAPPIGNHLVFAGSPGTGKTTVARLYGELLAALGVVARGQLVEVARADLVGRYVGHTAQLTRDVFEKARGGVLFIDEAYTLTPEGATGSDFGQEAVDTLVKLMEDHRDEVVVVAAGYTREMEGFLASNPGLGSRFSRRVVFEDYSDDELVSIVRAQAVADGYECAPETVEALHHHFTTLERGPHFGNARTARRVLEAMVTRQAGRLSRAADAGIDDLRLLLPEDLAGGRAMR</sequence>
<protein>
    <submittedName>
        <fullName evidence="5">Sporulation protein</fullName>
    </submittedName>
</protein>
<dbReference type="Pfam" id="PF17866">
    <property type="entry name" value="AAA_lid_6"/>
    <property type="match status" value="2"/>
</dbReference>
<dbReference type="InterPro" id="IPR050773">
    <property type="entry name" value="CbxX/CfxQ_RuBisCO_ESX"/>
</dbReference>
<name>A0ABR5IW92_9ACTN</name>
<feature type="domain" description="AAA+ ATPase" evidence="4">
    <location>
        <begin position="272"/>
        <end position="412"/>
    </location>
</feature>
<dbReference type="Proteomes" id="UP000037020">
    <property type="component" value="Unassembled WGS sequence"/>
</dbReference>
<dbReference type="InterPro" id="IPR003959">
    <property type="entry name" value="ATPase_AAA_core"/>
</dbReference>
<evidence type="ECO:0000256" key="3">
    <source>
        <dbReference type="ARBA" id="ARBA00022840"/>
    </source>
</evidence>
<dbReference type="EMBL" id="LGUT01003449">
    <property type="protein sequence ID" value="KOG85402.1"/>
    <property type="molecule type" value="Genomic_DNA"/>
</dbReference>
<dbReference type="InterPro" id="IPR041627">
    <property type="entry name" value="AAA_lid_6"/>
</dbReference>
<keyword evidence="6" id="KW-1185">Reference proteome</keyword>
<dbReference type="Pfam" id="PF00004">
    <property type="entry name" value="AAA"/>
    <property type="match status" value="2"/>
</dbReference>
<evidence type="ECO:0000256" key="2">
    <source>
        <dbReference type="ARBA" id="ARBA00022741"/>
    </source>
</evidence>
<evidence type="ECO:0000259" key="4">
    <source>
        <dbReference type="SMART" id="SM00382"/>
    </source>
</evidence>
<dbReference type="InterPro" id="IPR000641">
    <property type="entry name" value="CbxX/CfxQ"/>
</dbReference>
<evidence type="ECO:0000256" key="1">
    <source>
        <dbReference type="ARBA" id="ARBA00010378"/>
    </source>
</evidence>
<evidence type="ECO:0000313" key="6">
    <source>
        <dbReference type="Proteomes" id="UP000037020"/>
    </source>
</evidence>
<accession>A0ABR5IW92</accession>
<dbReference type="PRINTS" id="PR00819">
    <property type="entry name" value="CBXCFQXSUPER"/>
</dbReference>
<dbReference type="PANTHER" id="PTHR43392:SF2">
    <property type="entry name" value="AAA-TYPE ATPASE FAMILY PROTEIN _ ANKYRIN REPEAT FAMILY PROTEIN"/>
    <property type="match status" value="1"/>
</dbReference>
<dbReference type="SMART" id="SM00382">
    <property type="entry name" value="AAA"/>
    <property type="match status" value="1"/>
</dbReference>
<dbReference type="Gene3D" id="3.40.50.300">
    <property type="entry name" value="P-loop containing nucleotide triphosphate hydrolases"/>
    <property type="match status" value="2"/>
</dbReference>
<dbReference type="SUPFAM" id="SSF52540">
    <property type="entry name" value="P-loop containing nucleoside triphosphate hydrolases"/>
    <property type="match status" value="2"/>
</dbReference>
<dbReference type="PANTHER" id="PTHR43392">
    <property type="entry name" value="AAA-TYPE ATPASE FAMILY PROTEIN / ANKYRIN REPEAT FAMILY PROTEIN"/>
    <property type="match status" value="1"/>
</dbReference>
<proteinExistence type="inferred from homology"/>
<gene>
    <name evidence="5" type="ORF">ADK38_36880</name>
</gene>
<reference evidence="5 6" key="1">
    <citation type="submission" date="2015-07" db="EMBL/GenBank/DDBJ databases">
        <authorList>
            <person name="Ju K.-S."/>
            <person name="Doroghazi J.R."/>
            <person name="Metcalf W.W."/>
        </authorList>
    </citation>
    <scope>NUCLEOTIDE SEQUENCE [LARGE SCALE GENOMIC DNA]</scope>
    <source>
        <strain evidence="5 6">NRRL B-3589</strain>
    </source>
</reference>
<evidence type="ECO:0000313" key="5">
    <source>
        <dbReference type="EMBL" id="KOG85402.1"/>
    </source>
</evidence>
<comment type="similarity">
    <text evidence="1">Belongs to the CbxX/CfxQ family.</text>
</comment>
<comment type="caution">
    <text evidence="5">The sequence shown here is derived from an EMBL/GenBank/DDBJ whole genome shotgun (WGS) entry which is preliminary data.</text>
</comment>